<dbReference type="EMBL" id="JACQWF010000342">
    <property type="protein sequence ID" value="MBI4596250.1"/>
    <property type="molecule type" value="Genomic_DNA"/>
</dbReference>
<proteinExistence type="predicted"/>
<dbReference type="AlphaFoldDB" id="A0A933LQK6"/>
<dbReference type="Proteomes" id="UP000772181">
    <property type="component" value="Unassembled WGS sequence"/>
</dbReference>
<name>A0A933LQK6_UNCTE</name>
<dbReference type="PIRSF" id="PIRSF039032">
    <property type="entry name" value="HigB-2"/>
    <property type="match status" value="1"/>
</dbReference>
<reference evidence="1" key="1">
    <citation type="submission" date="2020-07" db="EMBL/GenBank/DDBJ databases">
        <title>Huge and variable diversity of episymbiotic CPR bacteria and DPANN archaea in groundwater ecosystems.</title>
        <authorList>
            <person name="He C.Y."/>
            <person name="Keren R."/>
            <person name="Whittaker M."/>
            <person name="Farag I.F."/>
            <person name="Doudna J."/>
            <person name="Cate J.H.D."/>
            <person name="Banfield J.F."/>
        </authorList>
    </citation>
    <scope>NUCLEOTIDE SEQUENCE</scope>
    <source>
        <strain evidence="1">NC_groundwater_1482_Ag_S-0.65um_47_24</strain>
    </source>
</reference>
<sequence length="105" mass="12347">MIIIETPIFTRRIQELILDEEYRLLQIHLVNRPDAGKTMPGSGGLRKLRWSAGGHGKRGGIRVIYYWLLPRDAILLLYVYPKSKQDDLTTEQLRQIRKVVEREYL</sequence>
<accession>A0A933LQK6</accession>
<evidence type="ECO:0000313" key="1">
    <source>
        <dbReference type="EMBL" id="MBI4596250.1"/>
    </source>
</evidence>
<dbReference type="InterPro" id="IPR009387">
    <property type="entry name" value="HigB-2"/>
</dbReference>
<comment type="caution">
    <text evidence="1">The sequence shown here is derived from an EMBL/GenBank/DDBJ whole genome shotgun (WGS) entry which is preliminary data.</text>
</comment>
<gene>
    <name evidence="1" type="ORF">HY730_07750</name>
</gene>
<organism evidence="1 2">
    <name type="scientific">Tectimicrobiota bacterium</name>
    <dbReference type="NCBI Taxonomy" id="2528274"/>
    <lineage>
        <taxon>Bacteria</taxon>
        <taxon>Pseudomonadati</taxon>
        <taxon>Nitrospinota/Tectimicrobiota group</taxon>
        <taxon>Candidatus Tectimicrobiota</taxon>
    </lineage>
</organism>
<protein>
    <submittedName>
        <fullName evidence="1">Type II toxin-antitoxin system RelE/ParE family toxin</fullName>
    </submittedName>
</protein>
<evidence type="ECO:0000313" key="2">
    <source>
        <dbReference type="Proteomes" id="UP000772181"/>
    </source>
</evidence>